<feature type="chain" id="PRO_5032371537" description="N-acetylmuramoyl-L-alanine amidase" evidence="4">
    <location>
        <begin position="22"/>
        <end position="264"/>
    </location>
</feature>
<dbReference type="InterPro" id="IPR050695">
    <property type="entry name" value="N-acetylmuramoyl_amidase_3"/>
</dbReference>
<dbReference type="AlphaFoldDB" id="A0A840TYA6"/>
<dbReference type="SUPFAM" id="SSF53187">
    <property type="entry name" value="Zn-dependent exopeptidases"/>
    <property type="match status" value="1"/>
</dbReference>
<comment type="caution">
    <text evidence="6">The sequence shown here is derived from an EMBL/GenBank/DDBJ whole genome shotgun (WGS) entry which is preliminary data.</text>
</comment>
<dbReference type="EC" id="3.5.1.28" evidence="2"/>
<dbReference type="SMART" id="SM00646">
    <property type="entry name" value="Ami_3"/>
    <property type="match status" value="1"/>
</dbReference>
<feature type="domain" description="MurNAc-LAA" evidence="5">
    <location>
        <begin position="98"/>
        <end position="255"/>
    </location>
</feature>
<dbReference type="PANTHER" id="PTHR30404:SF0">
    <property type="entry name" value="N-ACETYLMURAMOYL-L-ALANINE AMIDASE AMIC"/>
    <property type="match status" value="1"/>
</dbReference>
<evidence type="ECO:0000256" key="1">
    <source>
        <dbReference type="ARBA" id="ARBA00001561"/>
    </source>
</evidence>
<dbReference type="RefSeq" id="WP_184174822.1">
    <property type="nucleotide sequence ID" value="NZ_JACHGF010000004.1"/>
</dbReference>
<keyword evidence="4" id="KW-0732">Signal</keyword>
<dbReference type="PANTHER" id="PTHR30404">
    <property type="entry name" value="N-ACETYLMURAMOYL-L-ALANINE AMIDASE"/>
    <property type="match status" value="1"/>
</dbReference>
<evidence type="ECO:0000313" key="6">
    <source>
        <dbReference type="EMBL" id="MBB5284870.1"/>
    </source>
</evidence>
<dbReference type="Gene3D" id="3.40.630.40">
    <property type="entry name" value="Zn-dependent exopeptidases"/>
    <property type="match status" value="1"/>
</dbReference>
<keyword evidence="3 6" id="KW-0378">Hydrolase</keyword>
<dbReference type="InterPro" id="IPR002508">
    <property type="entry name" value="MurNAc-LAA_cat"/>
</dbReference>
<dbReference type="Pfam" id="PF01520">
    <property type="entry name" value="Amidase_3"/>
    <property type="match status" value="1"/>
</dbReference>
<keyword evidence="7" id="KW-1185">Reference proteome</keyword>
<proteinExistence type="predicted"/>
<dbReference type="FunFam" id="3.40.630.40:FF:000005">
    <property type="entry name" value="N-acetylmuramoyl-L-alanine amidase (AmiA)"/>
    <property type="match status" value="1"/>
</dbReference>
<name>A0A840TYA6_9BACT</name>
<dbReference type="EMBL" id="JACHGF010000004">
    <property type="protein sequence ID" value="MBB5284870.1"/>
    <property type="molecule type" value="Genomic_DNA"/>
</dbReference>
<evidence type="ECO:0000259" key="5">
    <source>
        <dbReference type="SMART" id="SM00646"/>
    </source>
</evidence>
<dbReference type="GO" id="GO:0009253">
    <property type="term" value="P:peptidoglycan catabolic process"/>
    <property type="evidence" value="ECO:0007669"/>
    <property type="project" value="InterPro"/>
</dbReference>
<sequence length="264" mass="29113">MLKVLKIVVAAGGFLVSAAFAFQEAPVAENSPKKIGVVVIDAGHGGHDTGTRGKVARESHIALKIALALGKKIKAAMPEVRVLYTRTSDVFVELAERSAFANRNQADLFISIHCNYAPGSSRVTGTETFVMGLHKSEGNLQVAKRENSVILKEDNYKQRYKGFDPESPLAHIMLANYQSAFLSSSLRFAGHVEKQFHDQRPSRGVKQAGFLVLWRATMPSVLIETGFLSNATEEAYLNSADGQEEVSQSIFKAFNQYKKEMERY</sequence>
<dbReference type="GO" id="GO:0008745">
    <property type="term" value="F:N-acetylmuramoyl-L-alanine amidase activity"/>
    <property type="evidence" value="ECO:0007669"/>
    <property type="project" value="UniProtKB-EC"/>
</dbReference>
<evidence type="ECO:0000256" key="4">
    <source>
        <dbReference type="SAM" id="SignalP"/>
    </source>
</evidence>
<organism evidence="6 7">
    <name type="scientific">Rhabdobacter roseus</name>
    <dbReference type="NCBI Taxonomy" id="1655419"/>
    <lineage>
        <taxon>Bacteria</taxon>
        <taxon>Pseudomonadati</taxon>
        <taxon>Bacteroidota</taxon>
        <taxon>Cytophagia</taxon>
        <taxon>Cytophagales</taxon>
        <taxon>Cytophagaceae</taxon>
        <taxon>Rhabdobacter</taxon>
    </lineage>
</organism>
<feature type="signal peptide" evidence="4">
    <location>
        <begin position="1"/>
        <end position="21"/>
    </location>
</feature>
<evidence type="ECO:0000256" key="2">
    <source>
        <dbReference type="ARBA" id="ARBA00011901"/>
    </source>
</evidence>
<dbReference type="CDD" id="cd02696">
    <property type="entry name" value="MurNAc-LAA"/>
    <property type="match status" value="1"/>
</dbReference>
<evidence type="ECO:0000256" key="3">
    <source>
        <dbReference type="ARBA" id="ARBA00022801"/>
    </source>
</evidence>
<evidence type="ECO:0000313" key="7">
    <source>
        <dbReference type="Proteomes" id="UP000557307"/>
    </source>
</evidence>
<dbReference type="GO" id="GO:0030288">
    <property type="term" value="C:outer membrane-bounded periplasmic space"/>
    <property type="evidence" value="ECO:0007669"/>
    <property type="project" value="TreeGrafter"/>
</dbReference>
<accession>A0A840TYA6</accession>
<dbReference type="Proteomes" id="UP000557307">
    <property type="component" value="Unassembled WGS sequence"/>
</dbReference>
<comment type="catalytic activity">
    <reaction evidence="1">
        <text>Hydrolyzes the link between N-acetylmuramoyl residues and L-amino acid residues in certain cell-wall glycopeptides.</text>
        <dbReference type="EC" id="3.5.1.28"/>
    </reaction>
</comment>
<gene>
    <name evidence="6" type="ORF">HNQ92_003018</name>
</gene>
<protein>
    <recommendedName>
        <fullName evidence="2">N-acetylmuramoyl-L-alanine amidase</fullName>
        <ecNumber evidence="2">3.5.1.28</ecNumber>
    </recommendedName>
</protein>
<reference evidence="6 7" key="1">
    <citation type="submission" date="2020-08" db="EMBL/GenBank/DDBJ databases">
        <title>Genomic Encyclopedia of Type Strains, Phase IV (KMG-IV): sequencing the most valuable type-strain genomes for metagenomic binning, comparative biology and taxonomic classification.</title>
        <authorList>
            <person name="Goeker M."/>
        </authorList>
    </citation>
    <scope>NUCLEOTIDE SEQUENCE [LARGE SCALE GENOMIC DNA]</scope>
    <source>
        <strain evidence="6 7">DSM 105074</strain>
    </source>
</reference>